<dbReference type="AlphaFoldDB" id="A0A183IJ32"/>
<protein>
    <submittedName>
        <fullName evidence="1 3">Uncharacterized protein</fullName>
    </submittedName>
</protein>
<reference evidence="3" key="1">
    <citation type="submission" date="2016-06" db="UniProtKB">
        <authorList>
            <consortium name="WormBaseParasite"/>
        </authorList>
    </citation>
    <scope>IDENTIFICATION</scope>
</reference>
<evidence type="ECO:0000313" key="3">
    <source>
        <dbReference type="WBParaSite" id="SBAD_0000379201-mRNA-1"/>
    </source>
</evidence>
<evidence type="ECO:0000313" key="2">
    <source>
        <dbReference type="Proteomes" id="UP000270296"/>
    </source>
</evidence>
<sequence length="144" mass="16522">MFRFSCFSNVITWSSILRWSDLEAIELMRVGVTLRVIDDSHRKVGGSTTMEEHDSLTFTSAVSCMNIATTKTSREKTVESLLSRTTADDVPSSIANNKFRQRYLKLLFTLAEQGENKIREDSEEVAAFRTSLRETRHKQVRCEH</sequence>
<keyword evidence="2" id="KW-1185">Reference proteome</keyword>
<dbReference type="Proteomes" id="UP000270296">
    <property type="component" value="Unassembled WGS sequence"/>
</dbReference>
<evidence type="ECO:0000313" key="1">
    <source>
        <dbReference type="EMBL" id="VDP01839.1"/>
    </source>
</evidence>
<reference evidence="1 2" key="2">
    <citation type="submission" date="2018-11" db="EMBL/GenBank/DDBJ databases">
        <authorList>
            <consortium name="Pathogen Informatics"/>
        </authorList>
    </citation>
    <scope>NUCLEOTIDE SEQUENCE [LARGE SCALE GENOMIC DNA]</scope>
</reference>
<accession>A0A183IJ32</accession>
<dbReference type="EMBL" id="UZAM01007853">
    <property type="protein sequence ID" value="VDP01839.1"/>
    <property type="molecule type" value="Genomic_DNA"/>
</dbReference>
<proteinExistence type="predicted"/>
<gene>
    <name evidence="1" type="ORF">SBAD_LOCUS3628</name>
</gene>
<name>A0A183IJ32_9BILA</name>
<dbReference type="WBParaSite" id="SBAD_0000379201-mRNA-1">
    <property type="protein sequence ID" value="SBAD_0000379201-mRNA-1"/>
    <property type="gene ID" value="SBAD_0000379201"/>
</dbReference>
<organism evidence="3">
    <name type="scientific">Soboliphyme baturini</name>
    <dbReference type="NCBI Taxonomy" id="241478"/>
    <lineage>
        <taxon>Eukaryota</taxon>
        <taxon>Metazoa</taxon>
        <taxon>Ecdysozoa</taxon>
        <taxon>Nematoda</taxon>
        <taxon>Enoplea</taxon>
        <taxon>Dorylaimia</taxon>
        <taxon>Dioctophymatida</taxon>
        <taxon>Dioctophymatoidea</taxon>
        <taxon>Soboliphymatidae</taxon>
        <taxon>Soboliphyme</taxon>
    </lineage>
</organism>